<reference evidence="2 3" key="1">
    <citation type="submission" date="2015-07" db="EMBL/GenBank/DDBJ databases">
        <authorList>
            <person name="Noorani M."/>
        </authorList>
    </citation>
    <scope>NUCLEOTIDE SEQUENCE [LARGE SCALE GENOMIC DNA]</scope>
    <source>
        <strain evidence="2 3">CECT 5088</strain>
    </source>
</reference>
<name>A0A0M6XLC6_9RHOB</name>
<sequence length="132" mass="14237">MKRALLLLSLLAACRGDETISGYADPATVWRLTELDGAPFDARATLTFPARGKVAGQAPCNTFTAAQGVPLPWIEIRDIASTRMACPDLAQEIRFLDALRAMTLAEVVGDVLILGTDEGHAMVFRAEPRAPR</sequence>
<dbReference type="Pfam" id="PF03724">
    <property type="entry name" value="META"/>
    <property type="match status" value="1"/>
</dbReference>
<dbReference type="AlphaFoldDB" id="A0A0M6XLC6"/>
<dbReference type="STRING" id="282197.SAMN04488517_104291"/>
<evidence type="ECO:0000313" key="2">
    <source>
        <dbReference type="EMBL" id="CTQ31946.1"/>
    </source>
</evidence>
<evidence type="ECO:0000313" key="3">
    <source>
        <dbReference type="Proteomes" id="UP000048908"/>
    </source>
</evidence>
<dbReference type="InterPro" id="IPR053147">
    <property type="entry name" value="Hsp_HslJ-like"/>
</dbReference>
<keyword evidence="3" id="KW-1185">Reference proteome</keyword>
<gene>
    <name evidence="2" type="ORF">JAN5088_00705</name>
</gene>
<dbReference type="Gene3D" id="2.40.128.270">
    <property type="match status" value="1"/>
</dbReference>
<organism evidence="2 3">
    <name type="scientific">Jannaschia rubra</name>
    <dbReference type="NCBI Taxonomy" id="282197"/>
    <lineage>
        <taxon>Bacteria</taxon>
        <taxon>Pseudomonadati</taxon>
        <taxon>Pseudomonadota</taxon>
        <taxon>Alphaproteobacteria</taxon>
        <taxon>Rhodobacterales</taxon>
        <taxon>Roseobacteraceae</taxon>
        <taxon>Jannaschia</taxon>
    </lineage>
</organism>
<dbReference type="RefSeq" id="WP_055681416.1">
    <property type="nucleotide sequence ID" value="NZ_CXPG01000012.1"/>
</dbReference>
<feature type="domain" description="DUF306" evidence="1">
    <location>
        <begin position="28"/>
        <end position="124"/>
    </location>
</feature>
<dbReference type="InterPro" id="IPR005184">
    <property type="entry name" value="DUF306_Meta_HslJ"/>
</dbReference>
<dbReference type="PANTHER" id="PTHR35535:SF1">
    <property type="entry name" value="HEAT SHOCK PROTEIN HSLJ"/>
    <property type="match status" value="1"/>
</dbReference>
<dbReference type="PANTHER" id="PTHR35535">
    <property type="entry name" value="HEAT SHOCK PROTEIN HSLJ"/>
    <property type="match status" value="1"/>
</dbReference>
<protein>
    <submittedName>
        <fullName evidence="2">META domain protein</fullName>
    </submittedName>
</protein>
<evidence type="ECO:0000259" key="1">
    <source>
        <dbReference type="Pfam" id="PF03724"/>
    </source>
</evidence>
<dbReference type="OrthoDB" id="7777568at2"/>
<accession>A0A0M6XLC6</accession>
<dbReference type="InterPro" id="IPR038670">
    <property type="entry name" value="HslJ-like_sf"/>
</dbReference>
<proteinExistence type="predicted"/>
<dbReference type="Proteomes" id="UP000048908">
    <property type="component" value="Unassembled WGS sequence"/>
</dbReference>
<dbReference type="EMBL" id="CXPG01000012">
    <property type="protein sequence ID" value="CTQ31946.1"/>
    <property type="molecule type" value="Genomic_DNA"/>
</dbReference>